<reference evidence="1" key="1">
    <citation type="journal article" date="2014" name="Int. J. Syst. Evol. Microbiol.">
        <title>Complete genome of a new Firmicutes species belonging to the dominant human colonic microbiota ('Ruminococcus bicirculans') reveals two chromosomes and a selective capacity to utilize plant glucans.</title>
        <authorList>
            <consortium name="NISC Comparative Sequencing Program"/>
            <person name="Wegmann U."/>
            <person name="Louis P."/>
            <person name="Goesmann A."/>
            <person name="Henrissat B."/>
            <person name="Duncan S.H."/>
            <person name="Flint H.J."/>
        </authorList>
    </citation>
    <scope>NUCLEOTIDE SEQUENCE</scope>
    <source>
        <strain evidence="1">NBRC 107169</strain>
    </source>
</reference>
<protein>
    <submittedName>
        <fullName evidence="1">Ribose 1,5-bisphosphate phosphokinase PhnN</fullName>
    </submittedName>
</protein>
<comment type="caution">
    <text evidence="1">The sequence shown here is derived from an EMBL/GenBank/DDBJ whole genome shotgun (WGS) entry which is preliminary data.</text>
</comment>
<dbReference type="Proteomes" id="UP001161405">
    <property type="component" value="Unassembled WGS sequence"/>
</dbReference>
<sequence length="147" mass="16258">MTRKPVSDLEDHDTVTFDEYLGLVSKGSAALSWQAHGLGYIIPKTIENDLEVGKVVACNVSRTIIADAANKYPVHVVNIVAELELRAKRLANRGRENEDSIRRRLAREPIALPTDIPTTEISNNGEMRVGIKALVDLLVSLQTQNQE</sequence>
<dbReference type="InterPro" id="IPR027417">
    <property type="entry name" value="P-loop_NTPase"/>
</dbReference>
<dbReference type="Gene3D" id="3.40.50.300">
    <property type="entry name" value="P-loop containing nucleotide triphosphate hydrolases"/>
    <property type="match status" value="1"/>
</dbReference>
<evidence type="ECO:0000313" key="1">
    <source>
        <dbReference type="EMBL" id="GLQ17326.1"/>
    </source>
</evidence>
<reference evidence="1" key="2">
    <citation type="submission" date="2023-01" db="EMBL/GenBank/DDBJ databases">
        <title>Draft genome sequence of Maritalea porphyrae strain NBRC 107169.</title>
        <authorList>
            <person name="Sun Q."/>
            <person name="Mori K."/>
        </authorList>
    </citation>
    <scope>NUCLEOTIDE SEQUENCE</scope>
    <source>
        <strain evidence="1">NBRC 107169</strain>
    </source>
</reference>
<organism evidence="1 2">
    <name type="scientific">Maritalea porphyrae</name>
    <dbReference type="NCBI Taxonomy" id="880732"/>
    <lineage>
        <taxon>Bacteria</taxon>
        <taxon>Pseudomonadati</taxon>
        <taxon>Pseudomonadota</taxon>
        <taxon>Alphaproteobacteria</taxon>
        <taxon>Hyphomicrobiales</taxon>
        <taxon>Devosiaceae</taxon>
        <taxon>Maritalea</taxon>
    </lineage>
</organism>
<gene>
    <name evidence="1" type="primary">phnN</name>
    <name evidence="1" type="ORF">GCM10007879_15750</name>
</gene>
<dbReference type="SUPFAM" id="SSF52540">
    <property type="entry name" value="P-loop containing nucleoside triphosphate hydrolases"/>
    <property type="match status" value="1"/>
</dbReference>
<proteinExistence type="predicted"/>
<keyword evidence="2" id="KW-1185">Reference proteome</keyword>
<dbReference type="EMBL" id="BSNI01000002">
    <property type="protein sequence ID" value="GLQ17326.1"/>
    <property type="molecule type" value="Genomic_DNA"/>
</dbReference>
<accession>A0ABQ5UQG2</accession>
<name>A0ABQ5UQG2_9HYPH</name>
<evidence type="ECO:0000313" key="2">
    <source>
        <dbReference type="Proteomes" id="UP001161405"/>
    </source>
</evidence>